<evidence type="ECO:0000313" key="2">
    <source>
        <dbReference type="EMBL" id="QGR08132.1"/>
    </source>
</evidence>
<accession>A0AAP9H7Z8</accession>
<evidence type="ECO:0000256" key="1">
    <source>
        <dbReference type="SAM" id="Phobius"/>
    </source>
</evidence>
<reference evidence="3" key="1">
    <citation type="submission" date="2017-11" db="EMBL/GenBank/DDBJ databases">
        <title>Genome sequence of Pantoea sp. MSR2.</title>
        <authorList>
            <person name="Nascimento F.X."/>
        </authorList>
    </citation>
    <scope>NUCLEOTIDE SEQUENCE [LARGE SCALE GENOMIC DNA]</scope>
    <source>
        <strain evidence="3">MSR2</strain>
    </source>
</reference>
<feature type="transmembrane region" description="Helical" evidence="1">
    <location>
        <begin position="44"/>
        <end position="63"/>
    </location>
</feature>
<name>A0AAP9H7Z8_9GAMM</name>
<dbReference type="Proteomes" id="UP000424872">
    <property type="component" value="Chromosome"/>
</dbReference>
<organism evidence="2 3">
    <name type="scientific">Pantoea phytobeneficialis</name>
    <dbReference type="NCBI Taxonomy" id="2052056"/>
    <lineage>
        <taxon>Bacteria</taxon>
        <taxon>Pseudomonadati</taxon>
        <taxon>Pseudomonadota</taxon>
        <taxon>Gammaproteobacteria</taxon>
        <taxon>Enterobacterales</taxon>
        <taxon>Erwiniaceae</taxon>
        <taxon>Pantoea</taxon>
    </lineage>
</organism>
<dbReference type="KEGG" id="ppho:CTZ24_17555"/>
<keyword evidence="1" id="KW-0472">Membrane</keyword>
<dbReference type="AlphaFoldDB" id="A0AAP9H7Z8"/>
<evidence type="ECO:0000313" key="3">
    <source>
        <dbReference type="Proteomes" id="UP000424872"/>
    </source>
</evidence>
<feature type="transmembrane region" description="Helical" evidence="1">
    <location>
        <begin position="19"/>
        <end position="38"/>
    </location>
</feature>
<protein>
    <submittedName>
        <fullName evidence="2">Uncharacterized protein</fullName>
    </submittedName>
</protein>
<keyword evidence="1" id="KW-0812">Transmembrane</keyword>
<gene>
    <name evidence="2" type="ORF">CTZ24_17555</name>
</gene>
<dbReference type="EMBL" id="CP024636">
    <property type="protein sequence ID" value="QGR08132.1"/>
    <property type="molecule type" value="Genomic_DNA"/>
</dbReference>
<proteinExistence type="predicted"/>
<sequence length="364" mass="40501">MPTDYPPYRLPQVPNKQRWLAAGMLFTLCLSSSLALFSHGEDRVMPVVLAAMAILTFIWLWVLRQLWFRCASHNAAFYQQQVDVEHRRWWQQHQQTMAIQDIVLLGPAGCEPGHWQQLLQREQSSPKTDHIAKIFCHDRGDREVRLARQLVSQWCNQRSTGLSVSPCCCYWQGSHNAWQAFVQEAAILLPELILPMRPQPWQGEASLSSAIRQMSDGDAATTLLIGGCHSQPLGHDAQQAGDAAVLWLVAKQGAVHITRGEISRQDEDVGLPDMYLRVLQQSALTSPPDTCILFSLPDNVLPSNGDWSLTHHLQDNNWGEMGALASLVVMSLAAIGSTQQDAPCGWIARDPSGGISTGIVKPYE</sequence>
<keyword evidence="1" id="KW-1133">Transmembrane helix</keyword>